<dbReference type="RefSeq" id="XP_005783205.1">
    <property type="nucleotide sequence ID" value="XM_005783148.1"/>
</dbReference>
<accession>A0A0D3K4U1</accession>
<dbReference type="Gene3D" id="1.25.40.30">
    <property type="match status" value="1"/>
</dbReference>
<sequence length="88" mass="9705">MVAQGQLPLLQRWIGEGKLRPSEQLADVLCDAERGGPAAALPMYREAGVDEKATLCLVETGDLEALREESRRAARRMPAGWAETHYAR</sequence>
<dbReference type="HOGENOM" id="CLU_2473687_0_0_1"/>
<name>A0A0D3K4U1_EMIH1</name>
<dbReference type="Proteomes" id="UP000013827">
    <property type="component" value="Unassembled WGS sequence"/>
</dbReference>
<reference evidence="2" key="1">
    <citation type="journal article" date="2013" name="Nature">
        <title>Pan genome of the phytoplankton Emiliania underpins its global distribution.</title>
        <authorList>
            <person name="Read B.A."/>
            <person name="Kegel J."/>
            <person name="Klute M.J."/>
            <person name="Kuo A."/>
            <person name="Lefebvre S.C."/>
            <person name="Maumus F."/>
            <person name="Mayer C."/>
            <person name="Miller J."/>
            <person name="Monier A."/>
            <person name="Salamov A."/>
            <person name="Young J."/>
            <person name="Aguilar M."/>
            <person name="Claverie J.M."/>
            <person name="Frickenhaus S."/>
            <person name="Gonzalez K."/>
            <person name="Herman E.K."/>
            <person name="Lin Y.C."/>
            <person name="Napier J."/>
            <person name="Ogata H."/>
            <person name="Sarno A.F."/>
            <person name="Shmutz J."/>
            <person name="Schroeder D."/>
            <person name="de Vargas C."/>
            <person name="Verret F."/>
            <person name="von Dassow P."/>
            <person name="Valentin K."/>
            <person name="Van de Peer Y."/>
            <person name="Wheeler G."/>
            <person name="Dacks J.B."/>
            <person name="Delwiche C.F."/>
            <person name="Dyhrman S.T."/>
            <person name="Glockner G."/>
            <person name="John U."/>
            <person name="Richards T."/>
            <person name="Worden A.Z."/>
            <person name="Zhang X."/>
            <person name="Grigoriev I.V."/>
            <person name="Allen A.E."/>
            <person name="Bidle K."/>
            <person name="Borodovsky M."/>
            <person name="Bowler C."/>
            <person name="Brownlee C."/>
            <person name="Cock J.M."/>
            <person name="Elias M."/>
            <person name="Gladyshev V.N."/>
            <person name="Groth M."/>
            <person name="Guda C."/>
            <person name="Hadaegh A."/>
            <person name="Iglesias-Rodriguez M.D."/>
            <person name="Jenkins J."/>
            <person name="Jones B.M."/>
            <person name="Lawson T."/>
            <person name="Leese F."/>
            <person name="Lindquist E."/>
            <person name="Lobanov A."/>
            <person name="Lomsadze A."/>
            <person name="Malik S.B."/>
            <person name="Marsh M.E."/>
            <person name="Mackinder L."/>
            <person name="Mock T."/>
            <person name="Mueller-Roeber B."/>
            <person name="Pagarete A."/>
            <person name="Parker M."/>
            <person name="Probert I."/>
            <person name="Quesneville H."/>
            <person name="Raines C."/>
            <person name="Rensing S.A."/>
            <person name="Riano-Pachon D.M."/>
            <person name="Richier S."/>
            <person name="Rokitta S."/>
            <person name="Shiraiwa Y."/>
            <person name="Soanes D.M."/>
            <person name="van der Giezen M."/>
            <person name="Wahlund T.M."/>
            <person name="Williams B."/>
            <person name="Wilson W."/>
            <person name="Wolfe G."/>
            <person name="Wurch L.L."/>
        </authorList>
    </citation>
    <scope>NUCLEOTIDE SEQUENCE</scope>
</reference>
<reference evidence="1" key="2">
    <citation type="submission" date="2024-10" db="UniProtKB">
        <authorList>
            <consortium name="EnsemblProtists"/>
        </authorList>
    </citation>
    <scope>IDENTIFICATION</scope>
</reference>
<dbReference type="PaxDb" id="2903-EOD30776"/>
<proteinExistence type="predicted"/>
<protein>
    <recommendedName>
        <fullName evidence="3">Vps16 C-terminal domain-containing protein</fullName>
    </recommendedName>
</protein>
<dbReference type="GeneID" id="17276049"/>
<organism evidence="1 2">
    <name type="scientific">Emiliania huxleyi (strain CCMP1516)</name>
    <dbReference type="NCBI Taxonomy" id="280463"/>
    <lineage>
        <taxon>Eukaryota</taxon>
        <taxon>Haptista</taxon>
        <taxon>Haptophyta</taxon>
        <taxon>Prymnesiophyceae</taxon>
        <taxon>Isochrysidales</taxon>
        <taxon>Noelaerhabdaceae</taxon>
        <taxon>Emiliania</taxon>
    </lineage>
</organism>
<evidence type="ECO:0000313" key="1">
    <source>
        <dbReference type="EnsemblProtists" id="EOD30776"/>
    </source>
</evidence>
<dbReference type="InterPro" id="IPR012331">
    <property type="entry name" value="Clathrin_H-chain_linker"/>
</dbReference>
<dbReference type="KEGG" id="ehx:EMIHUDRAFT_456439"/>
<dbReference type="SUPFAM" id="SSF48371">
    <property type="entry name" value="ARM repeat"/>
    <property type="match status" value="1"/>
</dbReference>
<evidence type="ECO:0008006" key="3">
    <source>
        <dbReference type="Google" id="ProtNLM"/>
    </source>
</evidence>
<keyword evidence="2" id="KW-1185">Reference proteome</keyword>
<evidence type="ECO:0000313" key="2">
    <source>
        <dbReference type="Proteomes" id="UP000013827"/>
    </source>
</evidence>
<dbReference type="AlphaFoldDB" id="A0A0D3K4U1"/>
<dbReference type="InterPro" id="IPR016024">
    <property type="entry name" value="ARM-type_fold"/>
</dbReference>
<dbReference type="EnsemblProtists" id="EOD30776">
    <property type="protein sequence ID" value="EOD30776"/>
    <property type="gene ID" value="EMIHUDRAFT_456439"/>
</dbReference>